<dbReference type="RefSeq" id="WP_099620084.1">
    <property type="nucleotide sequence ID" value="NZ_KZ319355.1"/>
</dbReference>
<proteinExistence type="predicted"/>
<keyword evidence="2" id="KW-1185">Reference proteome</keyword>
<evidence type="ECO:0000313" key="1">
    <source>
        <dbReference type="EMBL" id="PHQ23539.1"/>
    </source>
</evidence>
<gene>
    <name evidence="1" type="ORF">CLH62_20855</name>
</gene>
<accession>A0A2G1VAH0</accession>
<protein>
    <submittedName>
        <fullName evidence="1">Uncharacterized protein</fullName>
    </submittedName>
</protein>
<sequence>MISDMERKLAKQVIELHDGKSFALLQEMSAPSLREESDGTITEHAYISSCESIQHELGELSEVEFIDCLRRAGSQLTLWKAKYSASEDEVFWAVGVDAATHKVKDVLVNW</sequence>
<evidence type="ECO:0000313" key="2">
    <source>
        <dbReference type="Proteomes" id="UP000229044"/>
    </source>
</evidence>
<comment type="caution">
    <text evidence="1">The sequence shown here is derived from an EMBL/GenBank/DDBJ whole genome shotgun (WGS) entry which is preliminary data.</text>
</comment>
<reference evidence="1 2" key="1">
    <citation type="submission" date="2017-09" db="EMBL/GenBank/DDBJ databases">
        <title>The draft genome sequences of Marinobacter guineae M3B.</title>
        <authorList>
            <person name="Cao J."/>
        </authorList>
    </citation>
    <scope>NUCLEOTIDE SEQUENCE [LARGE SCALE GENOMIC DNA]</scope>
    <source>
        <strain evidence="1 2">M3B</strain>
    </source>
</reference>
<dbReference type="Proteomes" id="UP000229044">
    <property type="component" value="Unassembled WGS sequence"/>
</dbReference>
<organism evidence="1 2">
    <name type="scientific">Marinobacter guineae</name>
    <dbReference type="NCBI Taxonomy" id="432303"/>
    <lineage>
        <taxon>Bacteria</taxon>
        <taxon>Pseudomonadati</taxon>
        <taxon>Pseudomonadota</taxon>
        <taxon>Gammaproteobacteria</taxon>
        <taxon>Pseudomonadales</taxon>
        <taxon>Marinobacteraceae</taxon>
        <taxon>Marinobacter</taxon>
    </lineage>
</organism>
<name>A0A2G1VAH0_9GAMM</name>
<dbReference type="OrthoDB" id="6196083at2"/>
<dbReference type="EMBL" id="NTFI01000026">
    <property type="protein sequence ID" value="PHQ23539.1"/>
    <property type="molecule type" value="Genomic_DNA"/>
</dbReference>
<dbReference type="AlphaFoldDB" id="A0A2G1VAH0"/>